<keyword evidence="5" id="KW-1185">Reference proteome</keyword>
<evidence type="ECO:0000313" key="5">
    <source>
        <dbReference type="Proteomes" id="UP000198280"/>
    </source>
</evidence>
<keyword evidence="2" id="KW-0812">Transmembrane</keyword>
<keyword evidence="2" id="KW-0472">Membrane</keyword>
<protein>
    <submittedName>
        <fullName evidence="4">Putative peptidoglycan binding domain-containing protein</fullName>
    </submittedName>
</protein>
<feature type="domain" description="Peptidoglycan binding-like" evidence="3">
    <location>
        <begin position="151"/>
        <end position="209"/>
    </location>
</feature>
<evidence type="ECO:0000256" key="1">
    <source>
        <dbReference type="SAM" id="MobiDB-lite"/>
    </source>
</evidence>
<dbReference type="OrthoDB" id="4226197at2"/>
<feature type="compositionally biased region" description="Low complexity" evidence="1">
    <location>
        <begin position="118"/>
        <end position="136"/>
    </location>
</feature>
<dbReference type="AlphaFoldDB" id="A0A239M1F3"/>
<dbReference type="InterPro" id="IPR002477">
    <property type="entry name" value="Peptidoglycan-bd-like"/>
</dbReference>
<reference evidence="4 5" key="1">
    <citation type="submission" date="2017-06" db="EMBL/GenBank/DDBJ databases">
        <authorList>
            <person name="Kim H.J."/>
            <person name="Triplett B.A."/>
        </authorList>
    </citation>
    <scope>NUCLEOTIDE SEQUENCE [LARGE SCALE GENOMIC DNA]</scope>
    <source>
        <strain evidence="4 5">CGMCC 4.1858</strain>
    </source>
</reference>
<keyword evidence="2" id="KW-1133">Transmembrane helix</keyword>
<evidence type="ECO:0000259" key="3">
    <source>
        <dbReference type="Pfam" id="PF01471"/>
    </source>
</evidence>
<feature type="compositionally biased region" description="Basic and acidic residues" evidence="1">
    <location>
        <begin position="65"/>
        <end position="77"/>
    </location>
</feature>
<feature type="region of interest" description="Disordered" evidence="1">
    <location>
        <begin position="1"/>
        <end position="86"/>
    </location>
</feature>
<dbReference type="SUPFAM" id="SSF47090">
    <property type="entry name" value="PGBD-like"/>
    <property type="match status" value="1"/>
</dbReference>
<feature type="compositionally biased region" description="Pro residues" evidence="1">
    <location>
        <begin position="52"/>
        <end position="64"/>
    </location>
</feature>
<feature type="transmembrane region" description="Helical" evidence="2">
    <location>
        <begin position="86"/>
        <end position="109"/>
    </location>
</feature>
<dbReference type="RefSeq" id="WP_089227340.1">
    <property type="nucleotide sequence ID" value="NZ_FZOF01000022.1"/>
</dbReference>
<dbReference type="Proteomes" id="UP000198280">
    <property type="component" value="Unassembled WGS sequence"/>
</dbReference>
<feature type="region of interest" description="Disordered" evidence="1">
    <location>
        <begin position="118"/>
        <end position="148"/>
    </location>
</feature>
<dbReference type="InterPro" id="IPR036365">
    <property type="entry name" value="PGBD-like_sf"/>
</dbReference>
<organism evidence="4 5">
    <name type="scientific">Actinacidiphila glaucinigra</name>
    <dbReference type="NCBI Taxonomy" id="235986"/>
    <lineage>
        <taxon>Bacteria</taxon>
        <taxon>Bacillati</taxon>
        <taxon>Actinomycetota</taxon>
        <taxon>Actinomycetes</taxon>
        <taxon>Kitasatosporales</taxon>
        <taxon>Streptomycetaceae</taxon>
        <taxon>Actinacidiphila</taxon>
    </lineage>
</organism>
<dbReference type="Pfam" id="PF01471">
    <property type="entry name" value="PG_binding_1"/>
    <property type="match status" value="1"/>
</dbReference>
<evidence type="ECO:0000313" key="4">
    <source>
        <dbReference type="EMBL" id="SNT36511.1"/>
    </source>
</evidence>
<accession>A0A239M1F3</accession>
<gene>
    <name evidence="4" type="ORF">SAMN05216252_12284</name>
</gene>
<proteinExistence type="predicted"/>
<sequence length="220" mass="22545">MIEPTRIIPAREASGGPDEPWEDSLDLFRPAGGSTGPTPPRDGGPDTQPLPRTAPPPRRPAPPRADPRAGARTERPPRRPPRTTRALRVAVLTGTGGAAGFALALALFAPGVLHPRAPQGAAPAAPGAPTATAPGSPGAGTIGGVLRRGDTGPAVSELQARLLRIPDVYAGGAVDGRFDGRLAAAVARFQVWYGVRGDESGEYGDATRRDLESRTSLAAG</sequence>
<name>A0A239M1F3_9ACTN</name>
<dbReference type="Gene3D" id="1.10.101.10">
    <property type="entry name" value="PGBD-like superfamily/PGBD"/>
    <property type="match status" value="1"/>
</dbReference>
<dbReference type="EMBL" id="FZOF01000022">
    <property type="protein sequence ID" value="SNT36511.1"/>
    <property type="molecule type" value="Genomic_DNA"/>
</dbReference>
<dbReference type="InterPro" id="IPR036366">
    <property type="entry name" value="PGBDSf"/>
</dbReference>
<evidence type="ECO:0000256" key="2">
    <source>
        <dbReference type="SAM" id="Phobius"/>
    </source>
</evidence>